<dbReference type="InterPro" id="IPR000626">
    <property type="entry name" value="Ubiquitin-like_dom"/>
</dbReference>
<sequence length="118" mass="13080">MAAYGGHAAVADLGLQIFVTLRKGKSWPPSACDVRVRYDQTIADVKAAVAEKMGVPAEQQQLFHHKRELTAAYDSRTLLEMNMHTGFALKGYDLSEAPDYWPPVKETDEGLREEDADA</sequence>
<organism evidence="1 2">
    <name type="scientific">Tetradesmus obliquus</name>
    <name type="common">Green alga</name>
    <name type="synonym">Acutodesmus obliquus</name>
    <dbReference type="NCBI Taxonomy" id="3088"/>
    <lineage>
        <taxon>Eukaryota</taxon>
        <taxon>Viridiplantae</taxon>
        <taxon>Chlorophyta</taxon>
        <taxon>core chlorophytes</taxon>
        <taxon>Chlorophyceae</taxon>
        <taxon>CS clade</taxon>
        <taxon>Sphaeropleales</taxon>
        <taxon>Scenedesmaceae</taxon>
        <taxon>Tetradesmus</taxon>
    </lineage>
</organism>
<dbReference type="EMBL" id="FNXT01000524">
    <property type="protein sequence ID" value="SZX64983.1"/>
    <property type="molecule type" value="Genomic_DNA"/>
</dbReference>
<dbReference type="InterPro" id="IPR029071">
    <property type="entry name" value="Ubiquitin-like_domsf"/>
</dbReference>
<keyword evidence="2" id="KW-1185">Reference proteome</keyword>
<dbReference type="AlphaFoldDB" id="A0A383VJ67"/>
<dbReference type="PROSITE" id="PS50053">
    <property type="entry name" value="UBIQUITIN_2"/>
    <property type="match status" value="1"/>
</dbReference>
<dbReference type="Gene3D" id="3.10.20.90">
    <property type="entry name" value="Phosphatidylinositol 3-kinase Catalytic Subunit, Chain A, domain 1"/>
    <property type="match status" value="1"/>
</dbReference>
<gene>
    <name evidence="1" type="ORF">BQ4739_LOCUS5455</name>
</gene>
<accession>A0A383VJ67</accession>
<proteinExistence type="predicted"/>
<dbReference type="Pfam" id="PF00240">
    <property type="entry name" value="ubiquitin"/>
    <property type="match status" value="1"/>
</dbReference>
<evidence type="ECO:0000313" key="2">
    <source>
        <dbReference type="Proteomes" id="UP000256970"/>
    </source>
</evidence>
<dbReference type="Proteomes" id="UP000256970">
    <property type="component" value="Unassembled WGS sequence"/>
</dbReference>
<name>A0A383VJ67_TETOB</name>
<dbReference type="CDD" id="cd17039">
    <property type="entry name" value="Ubl_ubiquitin_like"/>
    <property type="match status" value="1"/>
</dbReference>
<dbReference type="SUPFAM" id="SSF54236">
    <property type="entry name" value="Ubiquitin-like"/>
    <property type="match status" value="1"/>
</dbReference>
<protein>
    <submittedName>
        <fullName evidence="1">Uncharacterized protein</fullName>
    </submittedName>
</protein>
<dbReference type="OrthoDB" id="508772at2759"/>
<evidence type="ECO:0000313" key="1">
    <source>
        <dbReference type="EMBL" id="SZX64983.1"/>
    </source>
</evidence>
<reference evidence="1 2" key="1">
    <citation type="submission" date="2016-10" db="EMBL/GenBank/DDBJ databases">
        <authorList>
            <person name="Cai Z."/>
        </authorList>
    </citation>
    <scope>NUCLEOTIDE SEQUENCE [LARGE SCALE GENOMIC DNA]</scope>
</reference>